<proteinExistence type="predicted"/>
<sequence length="429" mass="47552">MKFKIGFLFSLIVLLLSGPSGSFAQKMKQLSVSNPSGFSRSDELIVLSRKMIERRLGKISPGSYISVVKSANRPVVVQFDDMNKDGEWDEAAFLYSFKPGEKAVFNVSVTNRLLGKAVVRAHVRQRRKNSETTFGTALERDSVPAGQPNTDFSKQKLPPFLTEGPAWENDKVGFRLYFDVRNTKDIWGKTTPKMMLDTVGADPSESYHHLADWGMDILAVGKSLGAGSLAMSVSLAGKKDTLIRLGGSNMGPAIYEKIADGPVRAIFRMHYPEWRALENNSPIDLTEEISIWGGQYFYESKVSMHDAPAGARLVTGIVNLNSKKSTPVARGGVQGLFTYDLQSENKDRLGMAILTPASLCEGTGTTPNEGTDVKNTYYVAMKISPKETSGFRFYSAWEKSDERFSTEKGFQDYINNEAVRYGQPVNIIW</sequence>
<dbReference type="InterPro" id="IPR032342">
    <property type="entry name" value="DUF4861"/>
</dbReference>
<protein>
    <submittedName>
        <fullName evidence="1">DUF4861 domain-containing protein</fullName>
    </submittedName>
</protein>
<dbReference type="Pfam" id="PF16153">
    <property type="entry name" value="DUF4861"/>
    <property type="match status" value="1"/>
</dbReference>
<reference evidence="1 2" key="1">
    <citation type="submission" date="2018-12" db="EMBL/GenBank/DDBJ databases">
        <title>The Draft Genome Sequence of the Soil Bacterium Pedobacter tournemirensis R1.</title>
        <authorList>
            <person name="He J."/>
        </authorList>
    </citation>
    <scope>NUCLEOTIDE SEQUENCE [LARGE SCALE GENOMIC DNA]</scope>
    <source>
        <strain evidence="1 2">R1</strain>
    </source>
</reference>
<evidence type="ECO:0000313" key="1">
    <source>
        <dbReference type="EMBL" id="RXF68402.1"/>
    </source>
</evidence>
<evidence type="ECO:0000313" key="2">
    <source>
        <dbReference type="Proteomes" id="UP000290848"/>
    </source>
</evidence>
<gene>
    <name evidence="1" type="ORF">EKH83_16100</name>
</gene>
<organism evidence="1 2">
    <name type="scientific">Arcticibacter tournemirensis</name>
    <dbReference type="NCBI Taxonomy" id="699437"/>
    <lineage>
        <taxon>Bacteria</taxon>
        <taxon>Pseudomonadati</taxon>
        <taxon>Bacteroidota</taxon>
        <taxon>Sphingobacteriia</taxon>
        <taxon>Sphingobacteriales</taxon>
        <taxon>Sphingobacteriaceae</taxon>
        <taxon>Arcticibacter</taxon>
    </lineage>
</organism>
<comment type="caution">
    <text evidence="1">The sequence shown here is derived from an EMBL/GenBank/DDBJ whole genome shotgun (WGS) entry which is preliminary data.</text>
</comment>
<dbReference type="EMBL" id="RXOC01000011">
    <property type="protein sequence ID" value="RXF68402.1"/>
    <property type="molecule type" value="Genomic_DNA"/>
</dbReference>
<dbReference type="AlphaFoldDB" id="A0A4V1KHU4"/>
<accession>A0A4V1KHU4</accession>
<dbReference type="Proteomes" id="UP000290848">
    <property type="component" value="Unassembled WGS sequence"/>
</dbReference>
<name>A0A4V1KHU4_9SPHI</name>
<dbReference type="RefSeq" id="WP_128770482.1">
    <property type="nucleotide sequence ID" value="NZ_RXOC01000011.1"/>
</dbReference>